<reference evidence="2 3" key="1">
    <citation type="submission" date="2024-02" db="EMBL/GenBank/DDBJ databases">
        <authorList>
            <person name="Vignale AGUSTIN F."/>
            <person name="Sosa J E."/>
            <person name="Modenutti C."/>
        </authorList>
    </citation>
    <scope>NUCLEOTIDE SEQUENCE [LARGE SCALE GENOMIC DNA]</scope>
</reference>
<evidence type="ECO:0000313" key="2">
    <source>
        <dbReference type="EMBL" id="CAK9142284.1"/>
    </source>
</evidence>
<dbReference type="AlphaFoldDB" id="A0ABC8RGW6"/>
<feature type="region of interest" description="Disordered" evidence="1">
    <location>
        <begin position="82"/>
        <end position="111"/>
    </location>
</feature>
<evidence type="ECO:0000256" key="1">
    <source>
        <dbReference type="SAM" id="MobiDB-lite"/>
    </source>
</evidence>
<dbReference type="Proteomes" id="UP001642360">
    <property type="component" value="Unassembled WGS sequence"/>
</dbReference>
<keyword evidence="3" id="KW-1185">Reference proteome</keyword>
<gene>
    <name evidence="2" type="ORF">ILEXP_LOCUS9950</name>
</gene>
<protein>
    <submittedName>
        <fullName evidence="2">Uncharacterized protein</fullName>
    </submittedName>
</protein>
<evidence type="ECO:0000313" key="3">
    <source>
        <dbReference type="Proteomes" id="UP001642360"/>
    </source>
</evidence>
<sequence>FEELMPLSLKKTLGLGHDQVLLKASCLFFTRVHLITQGEHLLLLLEELHKQLIINILNILKVIFILHTRGDFHVLVMYLRGDKSGPAKPVKFSSSSQGEESSPVHSLSRSR</sequence>
<feature type="non-terminal residue" evidence="2">
    <location>
        <position position="1"/>
    </location>
</feature>
<name>A0ABC8RGW6_9AQUA</name>
<organism evidence="2 3">
    <name type="scientific">Ilex paraguariensis</name>
    <name type="common">yerba mate</name>
    <dbReference type="NCBI Taxonomy" id="185542"/>
    <lineage>
        <taxon>Eukaryota</taxon>
        <taxon>Viridiplantae</taxon>
        <taxon>Streptophyta</taxon>
        <taxon>Embryophyta</taxon>
        <taxon>Tracheophyta</taxon>
        <taxon>Spermatophyta</taxon>
        <taxon>Magnoliopsida</taxon>
        <taxon>eudicotyledons</taxon>
        <taxon>Gunneridae</taxon>
        <taxon>Pentapetalae</taxon>
        <taxon>asterids</taxon>
        <taxon>campanulids</taxon>
        <taxon>Aquifoliales</taxon>
        <taxon>Aquifoliaceae</taxon>
        <taxon>Ilex</taxon>
    </lineage>
</organism>
<accession>A0ABC8RGW6</accession>
<dbReference type="EMBL" id="CAUOFW020001214">
    <property type="protein sequence ID" value="CAK9142284.1"/>
    <property type="molecule type" value="Genomic_DNA"/>
</dbReference>
<comment type="caution">
    <text evidence="2">The sequence shown here is derived from an EMBL/GenBank/DDBJ whole genome shotgun (WGS) entry which is preliminary data.</text>
</comment>
<proteinExistence type="predicted"/>